<name>A0A090DAK3_MESPL</name>
<evidence type="ECO:0000313" key="7">
    <source>
        <dbReference type="Proteomes" id="UP000045285"/>
    </source>
</evidence>
<evidence type="ECO:0000256" key="3">
    <source>
        <dbReference type="ARBA" id="ARBA00023125"/>
    </source>
</evidence>
<proteinExistence type="inferred from homology"/>
<accession>A0A090DAK3</accession>
<keyword evidence="2" id="KW-0805">Transcription regulation</keyword>
<evidence type="ECO:0000259" key="5">
    <source>
        <dbReference type="PROSITE" id="PS50931"/>
    </source>
</evidence>
<dbReference type="GO" id="GO:0010628">
    <property type="term" value="P:positive regulation of gene expression"/>
    <property type="evidence" value="ECO:0007669"/>
    <property type="project" value="TreeGrafter"/>
</dbReference>
<reference evidence="7" key="1">
    <citation type="submission" date="2014-08" db="EMBL/GenBank/DDBJ databases">
        <authorList>
            <person name="Moulin L."/>
        </authorList>
    </citation>
    <scope>NUCLEOTIDE SEQUENCE [LARGE SCALE GENOMIC DNA]</scope>
</reference>
<dbReference type="InterPro" id="IPR036390">
    <property type="entry name" value="WH_DNA-bd_sf"/>
</dbReference>
<dbReference type="InterPro" id="IPR000847">
    <property type="entry name" value="LysR_HTH_N"/>
</dbReference>
<dbReference type="Pfam" id="PF03466">
    <property type="entry name" value="LysR_substrate"/>
    <property type="match status" value="1"/>
</dbReference>
<dbReference type="Gene3D" id="3.40.190.290">
    <property type="match status" value="1"/>
</dbReference>
<dbReference type="PRINTS" id="PR00039">
    <property type="entry name" value="HTHLYSR"/>
</dbReference>
<evidence type="ECO:0000313" key="6">
    <source>
        <dbReference type="EMBL" id="CDX12192.1"/>
    </source>
</evidence>
<dbReference type="EMBL" id="CCMZ01000003">
    <property type="protein sequence ID" value="CDX12192.1"/>
    <property type="molecule type" value="Genomic_DNA"/>
</dbReference>
<dbReference type="PANTHER" id="PTHR30427:SF1">
    <property type="entry name" value="TRANSCRIPTIONAL ACTIVATOR PROTEIN LYSR"/>
    <property type="match status" value="1"/>
</dbReference>
<gene>
    <name evidence="6" type="ORF">MPL3356_110378</name>
</gene>
<dbReference type="Pfam" id="PF00126">
    <property type="entry name" value="HTH_1"/>
    <property type="match status" value="1"/>
</dbReference>
<dbReference type="SUPFAM" id="SSF53850">
    <property type="entry name" value="Periplasmic binding protein-like II"/>
    <property type="match status" value="1"/>
</dbReference>
<comment type="similarity">
    <text evidence="1">Belongs to the LysR transcriptional regulatory family.</text>
</comment>
<evidence type="ECO:0000256" key="2">
    <source>
        <dbReference type="ARBA" id="ARBA00023015"/>
    </source>
</evidence>
<keyword evidence="3" id="KW-0238">DNA-binding</keyword>
<sequence length="301" mass="32115">MRARQLEVFIAVMRAGTVTAAARMLNISQPALSQILLHTEDELGFALFERVRGRLRPTPEALEIFADAERLSAGLDGLRRKTTDLRLGRTGLVRVAASPPPALAILPRAFTAFRAQHPDILLRSSSAPIAAIVDMLRDGDASLGVAMDDRLPPDIEAEVIGSVGFACLLPAGHPLQRKTELTLADLVGEELISYRGNTRPADELGQAARAQGVTLSPSLEIDISISAVGFVQAGLGIGLVDALLPWRQFAGLAVRPLGHGPEFPIALLTSRTRALSRADEMMRDQIRAACSAVLGDGNRSA</sequence>
<evidence type="ECO:0000256" key="1">
    <source>
        <dbReference type="ARBA" id="ARBA00009437"/>
    </source>
</evidence>
<organism evidence="6 7">
    <name type="scientific">Mesorhizobium plurifarium</name>
    <dbReference type="NCBI Taxonomy" id="69974"/>
    <lineage>
        <taxon>Bacteria</taxon>
        <taxon>Pseudomonadati</taxon>
        <taxon>Pseudomonadota</taxon>
        <taxon>Alphaproteobacteria</taxon>
        <taxon>Hyphomicrobiales</taxon>
        <taxon>Phyllobacteriaceae</taxon>
        <taxon>Mesorhizobium</taxon>
    </lineage>
</organism>
<dbReference type="GO" id="GO:0009089">
    <property type="term" value="P:lysine biosynthetic process via diaminopimelate"/>
    <property type="evidence" value="ECO:0007669"/>
    <property type="project" value="TreeGrafter"/>
</dbReference>
<dbReference type="STRING" id="69974.MPLDJ20_260139"/>
<dbReference type="Gene3D" id="1.10.10.10">
    <property type="entry name" value="Winged helix-like DNA-binding domain superfamily/Winged helix DNA-binding domain"/>
    <property type="match status" value="1"/>
</dbReference>
<dbReference type="PANTHER" id="PTHR30427">
    <property type="entry name" value="TRANSCRIPTIONAL ACTIVATOR PROTEIN LYSR"/>
    <property type="match status" value="1"/>
</dbReference>
<keyword evidence="7" id="KW-1185">Reference proteome</keyword>
<evidence type="ECO:0000256" key="4">
    <source>
        <dbReference type="ARBA" id="ARBA00023163"/>
    </source>
</evidence>
<keyword evidence="4" id="KW-0804">Transcription</keyword>
<dbReference type="InterPro" id="IPR005119">
    <property type="entry name" value="LysR_subst-bd"/>
</dbReference>
<dbReference type="GO" id="GO:0043565">
    <property type="term" value="F:sequence-specific DNA binding"/>
    <property type="evidence" value="ECO:0007669"/>
    <property type="project" value="TreeGrafter"/>
</dbReference>
<dbReference type="SUPFAM" id="SSF46785">
    <property type="entry name" value="Winged helix' DNA-binding domain"/>
    <property type="match status" value="1"/>
</dbReference>
<protein>
    <submittedName>
        <fullName evidence="6">Transcriptional regulator</fullName>
    </submittedName>
</protein>
<dbReference type="PROSITE" id="PS50931">
    <property type="entry name" value="HTH_LYSR"/>
    <property type="match status" value="1"/>
</dbReference>
<dbReference type="AlphaFoldDB" id="A0A090DAK3"/>
<dbReference type="GO" id="GO:0003700">
    <property type="term" value="F:DNA-binding transcription factor activity"/>
    <property type="evidence" value="ECO:0007669"/>
    <property type="project" value="InterPro"/>
</dbReference>
<dbReference type="Proteomes" id="UP000045285">
    <property type="component" value="Unassembled WGS sequence"/>
</dbReference>
<feature type="domain" description="HTH lysR-type" evidence="5">
    <location>
        <begin position="1"/>
        <end position="58"/>
    </location>
</feature>
<dbReference type="InterPro" id="IPR036388">
    <property type="entry name" value="WH-like_DNA-bd_sf"/>
</dbReference>